<reference evidence="1" key="2">
    <citation type="submission" date="2023-06" db="EMBL/GenBank/DDBJ databases">
        <authorList>
            <consortium name="Lawrence Berkeley National Laboratory"/>
            <person name="Haridas S."/>
            <person name="Hensen N."/>
            <person name="Bonometti L."/>
            <person name="Westerberg I."/>
            <person name="Brannstrom I.O."/>
            <person name="Guillou S."/>
            <person name="Cros-Aarteil S."/>
            <person name="Calhoun S."/>
            <person name="Kuo A."/>
            <person name="Mondo S."/>
            <person name="Pangilinan J."/>
            <person name="Riley R."/>
            <person name="Labutti K."/>
            <person name="Andreopoulos B."/>
            <person name="Lipzen A."/>
            <person name="Chen C."/>
            <person name="Yanf M."/>
            <person name="Daum C."/>
            <person name="Ng V."/>
            <person name="Clum A."/>
            <person name="Steindorff A."/>
            <person name="Ohm R."/>
            <person name="Martin F."/>
            <person name="Silar P."/>
            <person name="Natvig D."/>
            <person name="Lalanne C."/>
            <person name="Gautier V."/>
            <person name="Ament-Velasquez S.L."/>
            <person name="Kruys A."/>
            <person name="Hutchinson M.I."/>
            <person name="Powell A.J."/>
            <person name="Barry K."/>
            <person name="Miller A.N."/>
            <person name="Grigoriev I.V."/>
            <person name="Debuchy R."/>
            <person name="Gladieux P."/>
            <person name="Thoren M.H."/>
            <person name="Johannesson H."/>
        </authorList>
    </citation>
    <scope>NUCLEOTIDE SEQUENCE</scope>
    <source>
        <strain evidence="1">CBS 958.72</strain>
    </source>
</reference>
<organism evidence="1 2">
    <name type="scientific">Lasiosphaeria ovina</name>
    <dbReference type="NCBI Taxonomy" id="92902"/>
    <lineage>
        <taxon>Eukaryota</taxon>
        <taxon>Fungi</taxon>
        <taxon>Dikarya</taxon>
        <taxon>Ascomycota</taxon>
        <taxon>Pezizomycotina</taxon>
        <taxon>Sordariomycetes</taxon>
        <taxon>Sordariomycetidae</taxon>
        <taxon>Sordariales</taxon>
        <taxon>Lasiosphaeriaceae</taxon>
        <taxon>Lasiosphaeria</taxon>
    </lineage>
</organism>
<comment type="caution">
    <text evidence="1">The sequence shown here is derived from an EMBL/GenBank/DDBJ whole genome shotgun (WGS) entry which is preliminary data.</text>
</comment>
<accession>A0AAE0KCG6</accession>
<evidence type="ECO:0000313" key="1">
    <source>
        <dbReference type="EMBL" id="KAK3373924.1"/>
    </source>
</evidence>
<keyword evidence="2" id="KW-1185">Reference proteome</keyword>
<dbReference type="EMBL" id="JAULSN010000004">
    <property type="protein sequence ID" value="KAK3373924.1"/>
    <property type="molecule type" value="Genomic_DNA"/>
</dbReference>
<reference evidence="1" key="1">
    <citation type="journal article" date="2023" name="Mol. Phylogenet. Evol.">
        <title>Genome-scale phylogeny and comparative genomics of the fungal order Sordariales.</title>
        <authorList>
            <person name="Hensen N."/>
            <person name="Bonometti L."/>
            <person name="Westerberg I."/>
            <person name="Brannstrom I.O."/>
            <person name="Guillou S."/>
            <person name="Cros-Aarteil S."/>
            <person name="Calhoun S."/>
            <person name="Haridas S."/>
            <person name="Kuo A."/>
            <person name="Mondo S."/>
            <person name="Pangilinan J."/>
            <person name="Riley R."/>
            <person name="LaButti K."/>
            <person name="Andreopoulos B."/>
            <person name="Lipzen A."/>
            <person name="Chen C."/>
            <person name="Yan M."/>
            <person name="Daum C."/>
            <person name="Ng V."/>
            <person name="Clum A."/>
            <person name="Steindorff A."/>
            <person name="Ohm R.A."/>
            <person name="Martin F."/>
            <person name="Silar P."/>
            <person name="Natvig D.O."/>
            <person name="Lalanne C."/>
            <person name="Gautier V."/>
            <person name="Ament-Velasquez S.L."/>
            <person name="Kruys A."/>
            <person name="Hutchinson M.I."/>
            <person name="Powell A.J."/>
            <person name="Barry K."/>
            <person name="Miller A.N."/>
            <person name="Grigoriev I.V."/>
            <person name="Debuchy R."/>
            <person name="Gladieux P."/>
            <person name="Hiltunen Thoren M."/>
            <person name="Johannesson H."/>
        </authorList>
    </citation>
    <scope>NUCLEOTIDE SEQUENCE</scope>
    <source>
        <strain evidence="1">CBS 958.72</strain>
    </source>
</reference>
<sequence>MKHFVFVVLIKGPAGAWRLVEWFAIRSAAGHSIFHAKRKLVPGTQIRICLDLPLLGRVGSGECGCCEMIASNPQRNTMHPRCGQTTCLALFSWPVIVNNCACQRELTDKPLVYFLSSRLSSLVLSLCARNLNIRDFTIRTGRMMLPAQCTPTSIASCRPIAGGCPPSLSRPEKLTARGLLPRLASLRSKVVNMIIHKYSDNTCPSSTLACRQETVAWQNYQQVVQRRSRSGQPSWRKAQRGA</sequence>
<protein>
    <submittedName>
        <fullName evidence="1">Uncharacterized protein</fullName>
    </submittedName>
</protein>
<proteinExistence type="predicted"/>
<dbReference type="Proteomes" id="UP001287356">
    <property type="component" value="Unassembled WGS sequence"/>
</dbReference>
<name>A0AAE0KCG6_9PEZI</name>
<evidence type="ECO:0000313" key="2">
    <source>
        <dbReference type="Proteomes" id="UP001287356"/>
    </source>
</evidence>
<dbReference type="AlphaFoldDB" id="A0AAE0KCG6"/>
<gene>
    <name evidence="1" type="ORF">B0T24DRAFT_280319</name>
</gene>